<dbReference type="Gene3D" id="3.40.50.150">
    <property type="entry name" value="Vaccinia Virus protein VP39"/>
    <property type="match status" value="1"/>
</dbReference>
<gene>
    <name evidence="2" type="ORF">NJU99_00400</name>
</gene>
<proteinExistence type="predicted"/>
<dbReference type="SUPFAM" id="SSF53335">
    <property type="entry name" value="S-adenosyl-L-methionine-dependent methyltransferases"/>
    <property type="match status" value="1"/>
</dbReference>
<sequence>MVDAGCGFAEFYVYLKKNSLEPKEYIGLDMEEDMIRLAKKRLNHLDLKVSNILKETLLIKDYYICSGALNILTKEETLIFISKCFNNSNKGFIFNFLKKDTLNNVDYNDIIEFCRELPCEIKVQNGYLENDISVYLKKSLD</sequence>
<protein>
    <submittedName>
        <fullName evidence="2">Class I SAM-dependent methyltransferase</fullName>
    </submittedName>
</protein>
<organism evidence="2 3">
    <name type="scientific">Arcobacter roscoffensis</name>
    <dbReference type="NCBI Taxonomy" id="2961520"/>
    <lineage>
        <taxon>Bacteria</taxon>
        <taxon>Pseudomonadati</taxon>
        <taxon>Campylobacterota</taxon>
        <taxon>Epsilonproteobacteria</taxon>
        <taxon>Campylobacterales</taxon>
        <taxon>Arcobacteraceae</taxon>
        <taxon>Arcobacter</taxon>
    </lineage>
</organism>
<dbReference type="Pfam" id="PF13847">
    <property type="entry name" value="Methyltransf_31"/>
    <property type="match status" value="1"/>
</dbReference>
<dbReference type="GO" id="GO:0032259">
    <property type="term" value="P:methylation"/>
    <property type="evidence" value="ECO:0007669"/>
    <property type="project" value="UniProtKB-KW"/>
</dbReference>
<keyword evidence="2" id="KW-0808">Transferase</keyword>
<dbReference type="InterPro" id="IPR025714">
    <property type="entry name" value="Methyltranfer_dom"/>
</dbReference>
<accession>A0ABY5E707</accession>
<feature type="domain" description="Methyltransferase" evidence="1">
    <location>
        <begin position="2"/>
        <end position="73"/>
    </location>
</feature>
<reference evidence="2" key="1">
    <citation type="submission" date="2022-07" db="EMBL/GenBank/DDBJ databases">
        <title>Arcobacter roscoffensis sp. nov., a marine bacterium isolated from coastal seawater collected from Roscoff, France.</title>
        <authorList>
            <person name="Pascual J."/>
            <person name="Lepeaux C."/>
            <person name="Methner A."/>
            <person name="Overmann J."/>
        </authorList>
    </citation>
    <scope>NUCLEOTIDE SEQUENCE</scope>
    <source>
        <strain evidence="2">ARW1-2F2</strain>
    </source>
</reference>
<dbReference type="InterPro" id="IPR029063">
    <property type="entry name" value="SAM-dependent_MTases_sf"/>
</dbReference>
<dbReference type="EMBL" id="CP100595">
    <property type="protein sequence ID" value="UTJ07939.1"/>
    <property type="molecule type" value="Genomic_DNA"/>
</dbReference>
<dbReference type="Proteomes" id="UP001060012">
    <property type="component" value="Chromosome"/>
</dbReference>
<evidence type="ECO:0000313" key="3">
    <source>
        <dbReference type="Proteomes" id="UP001060012"/>
    </source>
</evidence>
<name>A0ABY5E707_9BACT</name>
<keyword evidence="3" id="KW-1185">Reference proteome</keyword>
<evidence type="ECO:0000259" key="1">
    <source>
        <dbReference type="Pfam" id="PF13847"/>
    </source>
</evidence>
<evidence type="ECO:0000313" key="2">
    <source>
        <dbReference type="EMBL" id="UTJ07939.1"/>
    </source>
</evidence>
<dbReference type="GO" id="GO:0008168">
    <property type="term" value="F:methyltransferase activity"/>
    <property type="evidence" value="ECO:0007669"/>
    <property type="project" value="UniProtKB-KW"/>
</dbReference>
<keyword evidence="2" id="KW-0489">Methyltransferase</keyword>